<dbReference type="GO" id="GO:0003700">
    <property type="term" value="F:DNA-binding transcription factor activity"/>
    <property type="evidence" value="ECO:0007669"/>
    <property type="project" value="InterPro"/>
</dbReference>
<keyword evidence="2" id="KW-0238">DNA-binding</keyword>
<dbReference type="Gene3D" id="1.10.10.10">
    <property type="entry name" value="Winged helix-like DNA-binding domain superfamily/Winged helix DNA-binding domain"/>
    <property type="match status" value="1"/>
</dbReference>
<evidence type="ECO:0000256" key="3">
    <source>
        <dbReference type="ARBA" id="ARBA00023163"/>
    </source>
</evidence>
<keyword evidence="1" id="KW-0805">Transcription regulation</keyword>
<evidence type="ECO:0000256" key="1">
    <source>
        <dbReference type="ARBA" id="ARBA00023015"/>
    </source>
</evidence>
<evidence type="ECO:0000256" key="2">
    <source>
        <dbReference type="ARBA" id="ARBA00023125"/>
    </source>
</evidence>
<evidence type="ECO:0000313" key="5">
    <source>
        <dbReference type="EMBL" id="TSD53703.1"/>
    </source>
</evidence>
<protein>
    <submittedName>
        <fullName evidence="5">MarR family transcriptional regulator</fullName>
    </submittedName>
</protein>
<dbReference type="PROSITE" id="PS50995">
    <property type="entry name" value="HTH_MARR_2"/>
    <property type="match status" value="1"/>
</dbReference>
<dbReference type="SMART" id="SM00347">
    <property type="entry name" value="HTH_MARR"/>
    <property type="match status" value="1"/>
</dbReference>
<organism evidence="5 6">
    <name type="scientific">Aeromicrobium piscarium</name>
    <dbReference type="NCBI Taxonomy" id="2590901"/>
    <lineage>
        <taxon>Bacteria</taxon>
        <taxon>Bacillati</taxon>
        <taxon>Actinomycetota</taxon>
        <taxon>Actinomycetes</taxon>
        <taxon>Propionibacteriales</taxon>
        <taxon>Nocardioidaceae</taxon>
        <taxon>Aeromicrobium</taxon>
    </lineage>
</organism>
<reference evidence="5 6" key="1">
    <citation type="submission" date="2019-07" db="EMBL/GenBank/DDBJ databases">
        <authorList>
            <person name="Zhao L.H."/>
        </authorList>
    </citation>
    <scope>NUCLEOTIDE SEQUENCE [LARGE SCALE GENOMIC DNA]</scope>
    <source>
        <strain evidence="5 6">Co35</strain>
    </source>
</reference>
<dbReference type="SUPFAM" id="SSF46785">
    <property type="entry name" value="Winged helix' DNA-binding domain"/>
    <property type="match status" value="1"/>
</dbReference>
<dbReference type="PANTHER" id="PTHR42756">
    <property type="entry name" value="TRANSCRIPTIONAL REGULATOR, MARR"/>
    <property type="match status" value="1"/>
</dbReference>
<dbReference type="Pfam" id="PF12802">
    <property type="entry name" value="MarR_2"/>
    <property type="match status" value="1"/>
</dbReference>
<dbReference type="InterPro" id="IPR000835">
    <property type="entry name" value="HTH_MarR-typ"/>
</dbReference>
<dbReference type="GO" id="GO:0003677">
    <property type="term" value="F:DNA binding"/>
    <property type="evidence" value="ECO:0007669"/>
    <property type="project" value="UniProtKB-KW"/>
</dbReference>
<sequence length="158" mass="17451">MGVFGRLSRIVTRQRAIFNARHEAAGLSLGSFDVLANLRRSGASARKTATELAESSMLTSGGISLRLDRMQADGLIERNRDARDRRVVHVSLSERGRDLIDAVYGQHVLAQSTLLADLDEEELGLLDRLLRKIEESIDRHADTARELPVHAPEAAERG</sequence>
<comment type="caution">
    <text evidence="5">The sequence shown here is derived from an EMBL/GenBank/DDBJ whole genome shotgun (WGS) entry which is preliminary data.</text>
</comment>
<proteinExistence type="predicted"/>
<evidence type="ECO:0000259" key="4">
    <source>
        <dbReference type="PROSITE" id="PS50995"/>
    </source>
</evidence>
<gene>
    <name evidence="5" type="ORF">FNM00_17970</name>
</gene>
<dbReference type="Proteomes" id="UP000316988">
    <property type="component" value="Unassembled WGS sequence"/>
</dbReference>
<dbReference type="OrthoDB" id="3237509at2"/>
<dbReference type="PRINTS" id="PR00598">
    <property type="entry name" value="HTHMARR"/>
</dbReference>
<keyword evidence="6" id="KW-1185">Reference proteome</keyword>
<dbReference type="AlphaFoldDB" id="A0A554RHQ6"/>
<dbReference type="InterPro" id="IPR036388">
    <property type="entry name" value="WH-like_DNA-bd_sf"/>
</dbReference>
<dbReference type="InterPro" id="IPR036390">
    <property type="entry name" value="WH_DNA-bd_sf"/>
</dbReference>
<evidence type="ECO:0000313" key="6">
    <source>
        <dbReference type="Proteomes" id="UP000316988"/>
    </source>
</evidence>
<dbReference type="EMBL" id="VLNT01000029">
    <property type="protein sequence ID" value="TSD53703.1"/>
    <property type="molecule type" value="Genomic_DNA"/>
</dbReference>
<keyword evidence="3" id="KW-0804">Transcription</keyword>
<feature type="domain" description="HTH marR-type" evidence="4">
    <location>
        <begin position="1"/>
        <end position="135"/>
    </location>
</feature>
<accession>A0A554RHQ6</accession>
<name>A0A554RHQ6_9ACTN</name>
<dbReference type="PANTHER" id="PTHR42756:SF1">
    <property type="entry name" value="TRANSCRIPTIONAL REPRESSOR OF EMRAB OPERON"/>
    <property type="match status" value="1"/>
</dbReference>